<dbReference type="InterPro" id="IPR025668">
    <property type="entry name" value="Tnp_DDE_dom"/>
</dbReference>
<evidence type="ECO:0000259" key="1">
    <source>
        <dbReference type="Pfam" id="PF13701"/>
    </source>
</evidence>
<proteinExistence type="predicted"/>
<dbReference type="EMBL" id="RYZZ01000030">
    <property type="protein sequence ID" value="RUQ27081.1"/>
    <property type="molecule type" value="Genomic_DNA"/>
</dbReference>
<feature type="domain" description="Transposase DDE" evidence="1">
    <location>
        <begin position="1"/>
        <end position="57"/>
    </location>
</feature>
<dbReference type="Proteomes" id="UP000267430">
    <property type="component" value="Unassembled WGS sequence"/>
</dbReference>
<sequence length="130" mass="15330">MKRYKTLYPWITPVIRGDSGFAVPELFELAETKETHYVIRLKANKRLAAKAEEWLAQIPDDNLHNGFRRLCLPKDINKKLIDTVRLQLIKIAGKIIRSGRYLTFKLSSHCLYQKEFKETLRRIQMLPRFG</sequence>
<dbReference type="OrthoDB" id="6627885at2"/>
<reference evidence="2 3" key="1">
    <citation type="submission" date="2018-12" db="EMBL/GenBank/DDBJ databases">
        <title>Bacillus chawlae sp. nov., Bacillus glennii sp. nov., and Bacillus saganii sp. nov. Isolated from the Vehicle Assembly Building at Kennedy Space Center where the Viking Spacecraft were Assembled.</title>
        <authorList>
            <person name="Seuylemezian A."/>
            <person name="Vaishampayan P."/>
        </authorList>
    </citation>
    <scope>NUCLEOTIDE SEQUENCE [LARGE SCALE GENOMIC DNA]</scope>
    <source>
        <strain evidence="2 3">L5</strain>
    </source>
</reference>
<evidence type="ECO:0000313" key="2">
    <source>
        <dbReference type="EMBL" id="RUQ27081.1"/>
    </source>
</evidence>
<accession>A0A433HFI3</accession>
<dbReference type="Pfam" id="PF13701">
    <property type="entry name" value="DDE_Tnp_1_4"/>
    <property type="match status" value="2"/>
</dbReference>
<protein>
    <recommendedName>
        <fullName evidence="1">Transposase DDE domain-containing protein</fullName>
    </recommendedName>
</protein>
<organism evidence="2 3">
    <name type="scientific">Peribacillus cavernae</name>
    <dbReference type="NCBI Taxonomy" id="1674310"/>
    <lineage>
        <taxon>Bacteria</taxon>
        <taxon>Bacillati</taxon>
        <taxon>Bacillota</taxon>
        <taxon>Bacilli</taxon>
        <taxon>Bacillales</taxon>
        <taxon>Bacillaceae</taxon>
        <taxon>Peribacillus</taxon>
    </lineage>
</organism>
<gene>
    <name evidence="2" type="ORF">ELQ35_17140</name>
</gene>
<feature type="domain" description="Transposase DDE" evidence="1">
    <location>
        <begin position="62"/>
        <end position="127"/>
    </location>
</feature>
<keyword evidence="3" id="KW-1185">Reference proteome</keyword>
<evidence type="ECO:0000313" key="3">
    <source>
        <dbReference type="Proteomes" id="UP000267430"/>
    </source>
</evidence>
<comment type="caution">
    <text evidence="2">The sequence shown here is derived from an EMBL/GenBank/DDBJ whole genome shotgun (WGS) entry which is preliminary data.</text>
</comment>
<name>A0A433HFI3_9BACI</name>
<dbReference type="RefSeq" id="WP_126866346.1">
    <property type="nucleotide sequence ID" value="NZ_JAUSTX010000009.1"/>
</dbReference>
<dbReference type="AlphaFoldDB" id="A0A433HFI3"/>